<reference evidence="1 2" key="1">
    <citation type="submission" date="2018-06" db="EMBL/GenBank/DDBJ databases">
        <title>Comparative genomics of downy mildews reveals potential adaptations to biotrophy.</title>
        <authorList>
            <person name="Fletcher K."/>
            <person name="Klosterman S.J."/>
            <person name="Derevnina L."/>
            <person name="Martin F."/>
            <person name="Koike S."/>
            <person name="Reyes Chin-Wo S."/>
            <person name="Mou B."/>
            <person name="Michelmore R."/>
        </authorList>
    </citation>
    <scope>NUCLEOTIDE SEQUENCE [LARGE SCALE GENOMIC DNA]</scope>
    <source>
        <strain evidence="1 2">R13</strain>
    </source>
</reference>
<dbReference type="VEuPathDB" id="FungiDB:DD237_008029"/>
<proteinExistence type="predicted"/>
<evidence type="ECO:0000313" key="1">
    <source>
        <dbReference type="EMBL" id="RQM18579.1"/>
    </source>
</evidence>
<accession>A0A3R7XMS8</accession>
<comment type="caution">
    <text evidence="1">The sequence shown here is derived from an EMBL/GenBank/DDBJ whole genome shotgun (WGS) entry which is preliminary data.</text>
</comment>
<gene>
    <name evidence="1" type="ORF">DD237_008029</name>
</gene>
<name>A0A3R7XMS8_9STRA</name>
<protein>
    <submittedName>
        <fullName evidence="1">Uncharacterized protein</fullName>
    </submittedName>
</protein>
<dbReference type="AlphaFoldDB" id="A0A3R7XMS8"/>
<sequence>MADGCKGEAKRELHQWSDAVDGAEAQSAWLIGYMEEAMRIQVSRRMLQLEYSGTRAGKLPAQVANVVSITAKVQLPPVIALNEP</sequence>
<evidence type="ECO:0000313" key="2">
    <source>
        <dbReference type="Proteomes" id="UP000286097"/>
    </source>
</evidence>
<dbReference type="Proteomes" id="UP000286097">
    <property type="component" value="Unassembled WGS sequence"/>
</dbReference>
<organism evidence="1 2">
    <name type="scientific">Peronospora effusa</name>
    <dbReference type="NCBI Taxonomy" id="542832"/>
    <lineage>
        <taxon>Eukaryota</taxon>
        <taxon>Sar</taxon>
        <taxon>Stramenopiles</taxon>
        <taxon>Oomycota</taxon>
        <taxon>Peronosporomycetes</taxon>
        <taxon>Peronosporales</taxon>
        <taxon>Peronosporaceae</taxon>
        <taxon>Peronospora</taxon>
    </lineage>
</organism>
<dbReference type="EMBL" id="QKXF01000041">
    <property type="protein sequence ID" value="RQM18579.1"/>
    <property type="molecule type" value="Genomic_DNA"/>
</dbReference>